<sequence length="239" mass="25827">MRERLRCEALLGFRELMVAQHAYFGEKDAWTADVSRLTPLAPCADGSRVPTPPDEAWLAGCHFRYAVSVAGSTPNDTTYSVRAVGVGGLAEGLTYAMTDGNADGQPVRVWPPSLVLEECHGVRRPEGTPLPAPLCEGAFNLKSLFTAQKAYFQEKDRYSESAPQVGFLPEPCLDGSRAPVPDATWTAGCHFIYRAEVSGTAPEQTFRLTARGMSGAVVEQKLTLDSQYTWSPADPGCAP</sequence>
<name>A0A3A8PP88_9BACT</name>
<dbReference type="AlphaFoldDB" id="A0A3A8PP88"/>
<dbReference type="Proteomes" id="UP000267003">
    <property type="component" value="Unassembled WGS sequence"/>
</dbReference>
<evidence type="ECO:0000313" key="1">
    <source>
        <dbReference type="EMBL" id="RKH58237.1"/>
    </source>
</evidence>
<organism evidence="1 2">
    <name type="scientific">Corallococcus aberystwythensis</name>
    <dbReference type="NCBI Taxonomy" id="2316722"/>
    <lineage>
        <taxon>Bacteria</taxon>
        <taxon>Pseudomonadati</taxon>
        <taxon>Myxococcota</taxon>
        <taxon>Myxococcia</taxon>
        <taxon>Myxococcales</taxon>
        <taxon>Cystobacterineae</taxon>
        <taxon>Myxococcaceae</taxon>
        <taxon>Corallococcus</taxon>
    </lineage>
</organism>
<comment type="caution">
    <text evidence="1">The sequence shown here is derived from an EMBL/GenBank/DDBJ whole genome shotgun (WGS) entry which is preliminary data.</text>
</comment>
<dbReference type="EMBL" id="RAWK01000215">
    <property type="protein sequence ID" value="RKH58237.1"/>
    <property type="molecule type" value="Genomic_DNA"/>
</dbReference>
<reference evidence="2" key="1">
    <citation type="submission" date="2018-09" db="EMBL/GenBank/DDBJ databases">
        <authorList>
            <person name="Livingstone P.G."/>
            <person name="Whitworth D.E."/>
        </authorList>
    </citation>
    <scope>NUCLEOTIDE SEQUENCE [LARGE SCALE GENOMIC DNA]</scope>
    <source>
        <strain evidence="2">AB050A</strain>
    </source>
</reference>
<gene>
    <name evidence="1" type="ORF">D7W81_29535</name>
</gene>
<protein>
    <submittedName>
        <fullName evidence="1">Uncharacterized protein</fullName>
    </submittedName>
</protein>
<accession>A0A3A8PP88</accession>
<evidence type="ECO:0000313" key="2">
    <source>
        <dbReference type="Proteomes" id="UP000267003"/>
    </source>
</evidence>
<proteinExistence type="predicted"/>
<keyword evidence="2" id="KW-1185">Reference proteome</keyword>